<feature type="region of interest" description="Disordered" evidence="1">
    <location>
        <begin position="107"/>
        <end position="134"/>
    </location>
</feature>
<evidence type="ECO:0000256" key="1">
    <source>
        <dbReference type="SAM" id="MobiDB-lite"/>
    </source>
</evidence>
<dbReference type="EMBL" id="JAGETR010000240">
    <property type="protein sequence ID" value="MBO2007378.1"/>
    <property type="molecule type" value="Genomic_DNA"/>
</dbReference>
<comment type="caution">
    <text evidence="2">The sequence shown here is derived from an EMBL/GenBank/DDBJ whole genome shotgun (WGS) entry which is preliminary data.</text>
</comment>
<gene>
    <name evidence="2" type="ORF">J4732_22350</name>
</gene>
<dbReference type="AlphaFoldDB" id="A0A939SVK2"/>
<protein>
    <submittedName>
        <fullName evidence="2">Uncharacterized protein</fullName>
    </submittedName>
</protein>
<sequence>MHHVHRLRRVLLHAQSQLHHAGDAERSGPDDVRRRHPRHAVLYHLRLLEIHFRHDQRSLQPALLYGAGPDHDRGAEYLLRPQFVAADAGHAVDPQRLLRGWGWPPCSKSSPAGIRAPSAAAGGRSGTPRTTSAR</sequence>
<evidence type="ECO:0000313" key="2">
    <source>
        <dbReference type="EMBL" id="MBO2007378.1"/>
    </source>
</evidence>
<name>A0A939SVK2_SERMA</name>
<accession>A0A939SVK2</accession>
<organism evidence="2">
    <name type="scientific">Serratia marcescens</name>
    <dbReference type="NCBI Taxonomy" id="615"/>
    <lineage>
        <taxon>Bacteria</taxon>
        <taxon>Pseudomonadati</taxon>
        <taxon>Pseudomonadota</taxon>
        <taxon>Gammaproteobacteria</taxon>
        <taxon>Enterobacterales</taxon>
        <taxon>Yersiniaceae</taxon>
        <taxon>Serratia</taxon>
    </lineage>
</organism>
<proteinExistence type="predicted"/>
<reference evidence="2" key="1">
    <citation type="submission" date="2021-03" db="EMBL/GenBank/DDBJ databases">
        <title>Molecular epidemiology and mechanisms of colistin and carbapenem resistance in Enterobacteriaceae from clinical isolates, the environment and porcine samples in Pretoria, South Africa.</title>
        <authorList>
            <person name="Bogoshi D."/>
            <person name="Mbelle N.M."/>
            <person name="Naidoo V."/>
            <person name="Osei Sekyere J."/>
        </authorList>
    </citation>
    <scope>NUCLEOTIDE SEQUENCE</scope>
    <source>
        <strain evidence="2">C080</strain>
    </source>
</reference>
<feature type="compositionally biased region" description="Low complexity" evidence="1">
    <location>
        <begin position="109"/>
        <end position="134"/>
    </location>
</feature>